<evidence type="ECO:0000256" key="4">
    <source>
        <dbReference type="ARBA" id="ARBA00023242"/>
    </source>
</evidence>
<dbReference type="PANTHER" id="PTHR17598">
    <property type="entry name" value="DNA POLYMERASE DELTA SUBUNIT 3"/>
    <property type="match status" value="1"/>
</dbReference>
<evidence type="ECO:0000256" key="1">
    <source>
        <dbReference type="ARBA" id="ARBA00004123"/>
    </source>
</evidence>
<feature type="compositionally biased region" description="Low complexity" evidence="5">
    <location>
        <begin position="329"/>
        <end position="356"/>
    </location>
</feature>
<feature type="compositionally biased region" description="Low complexity" evidence="5">
    <location>
        <begin position="473"/>
        <end position="488"/>
    </location>
</feature>
<dbReference type="OrthoDB" id="514823at2759"/>
<dbReference type="KEGG" id="ksn:43592404"/>
<feature type="region of interest" description="Disordered" evidence="5">
    <location>
        <begin position="456"/>
        <end position="539"/>
    </location>
</feature>
<dbReference type="AlphaFoldDB" id="A0A5M6BNU8"/>
<dbReference type="GO" id="GO:1904161">
    <property type="term" value="P:DNA synthesis involved in UV-damage excision repair"/>
    <property type="evidence" value="ECO:0007669"/>
    <property type="project" value="TreeGrafter"/>
</dbReference>
<reference evidence="6" key="1">
    <citation type="submission" date="2017-08" db="EMBL/GenBank/DDBJ databases">
        <authorList>
            <person name="Cuomo C."/>
            <person name="Billmyre B."/>
            <person name="Heitman J."/>
        </authorList>
    </citation>
    <scope>NUCLEOTIDE SEQUENCE</scope>
    <source>
        <strain evidence="6">CBS 12478</strain>
    </source>
</reference>
<name>A0A5M6BNU8_9TREE</name>
<dbReference type="Pfam" id="PF09507">
    <property type="entry name" value="CDC27"/>
    <property type="match status" value="3"/>
</dbReference>
<evidence type="ECO:0000256" key="5">
    <source>
        <dbReference type="SAM" id="MobiDB-lite"/>
    </source>
</evidence>
<dbReference type="Gene3D" id="3.90.1030.20">
    <property type="entry name" value="DNA polymerase delta, p66 (Cdc27) subunit, wHTH domain"/>
    <property type="match status" value="1"/>
</dbReference>
<feature type="region of interest" description="Disordered" evidence="5">
    <location>
        <begin position="271"/>
        <end position="437"/>
    </location>
</feature>
<keyword evidence="3" id="KW-0235">DNA replication</keyword>
<dbReference type="EMBL" id="CP144054">
    <property type="protein sequence ID" value="WWD18237.1"/>
    <property type="molecule type" value="Genomic_DNA"/>
</dbReference>
<proteinExistence type="predicted"/>
<feature type="compositionally biased region" description="Basic and acidic residues" evidence="5">
    <location>
        <begin position="407"/>
        <end position="425"/>
    </location>
</feature>
<organism evidence="6 7">
    <name type="scientific">Kwoniella shandongensis</name>
    <dbReference type="NCBI Taxonomy" id="1734106"/>
    <lineage>
        <taxon>Eukaryota</taxon>
        <taxon>Fungi</taxon>
        <taxon>Dikarya</taxon>
        <taxon>Basidiomycota</taxon>
        <taxon>Agaricomycotina</taxon>
        <taxon>Tremellomycetes</taxon>
        <taxon>Tremellales</taxon>
        <taxon>Cryptococcaceae</taxon>
        <taxon>Kwoniella</taxon>
    </lineage>
</organism>
<evidence type="ECO:0000313" key="7">
    <source>
        <dbReference type="Proteomes" id="UP000322225"/>
    </source>
</evidence>
<feature type="compositionally biased region" description="Basic and acidic residues" evidence="5">
    <location>
        <begin position="284"/>
        <end position="293"/>
    </location>
</feature>
<sequence>MVSSEQQKTVTRKLTHWIENEKKIVTYRDVSREIGCHVNLAKNLLLEHFTSHPSLSPTYLLTGPLLRTSTLIQTDIPLPSSTLPSHSPTTGTQSLRDLAPKTGMVRIVDMDQTSDGGNSEHDDEDELREEEVGNDKGLLGEGAAGLGVGVGGAGQGGDEGGLEKEEVDRWGVVLVSQEGLEEKKKLFQEDQLSIHIYALAPAPVKDPAQYLIPNLALHQHPKYHDPSTYGTITGAGFKSAAGAGAKPMKDGGMDWSAGKKVEVKKVEDLKKVEKKEAPPPAAKEVAKKVETKKTTPAASSSTSKTAASQRNKKRVIQSDTEEDEEQEAPKPATKSSTSTPKSNTKASASSTGSGKKLQAEPTSSMVRQEDQAAMEAMMSMDVDMDMGMSDEGDAKTPSSTAKKGAKGKKEAEIAKVKKEPGAEGGRKKRRVKKTETVVNEKGYTVTRDVWVEEFYSGESDPEQEPSKATTQIKSKQTPTSTATSSKPPIKARDSTSSIGSNKEDKKPFSGGSSGGVKAKANSGKPATGQSTLKGFFTKK</sequence>
<dbReference type="RefSeq" id="XP_031857494.1">
    <property type="nucleotide sequence ID" value="XM_032008232.1"/>
</dbReference>
<feature type="compositionally biased region" description="Low complexity" evidence="5">
    <location>
        <begin position="294"/>
        <end position="308"/>
    </location>
</feature>
<evidence type="ECO:0000313" key="6">
    <source>
        <dbReference type="EMBL" id="WWD18237.1"/>
    </source>
</evidence>
<gene>
    <name evidence="6" type="ORF">CI109_102687</name>
</gene>
<keyword evidence="7" id="KW-1185">Reference proteome</keyword>
<evidence type="ECO:0000256" key="3">
    <source>
        <dbReference type="ARBA" id="ARBA00022705"/>
    </source>
</evidence>
<dbReference type="GeneID" id="43592404"/>
<dbReference type="GO" id="GO:0043625">
    <property type="term" value="C:delta DNA polymerase complex"/>
    <property type="evidence" value="ECO:0007669"/>
    <property type="project" value="InterPro"/>
</dbReference>
<evidence type="ECO:0000256" key="2">
    <source>
        <dbReference type="ARBA" id="ARBA00017589"/>
    </source>
</evidence>
<accession>A0A5M6BNU8</accession>
<protein>
    <recommendedName>
        <fullName evidence="2">DNA polymerase delta subunit 3</fullName>
    </recommendedName>
</protein>
<comment type="subcellular location">
    <subcellularLocation>
        <location evidence="1">Nucleus</location>
    </subcellularLocation>
</comment>
<dbReference type="GO" id="GO:0006297">
    <property type="term" value="P:nucleotide-excision repair, DNA gap filling"/>
    <property type="evidence" value="ECO:0007669"/>
    <property type="project" value="TreeGrafter"/>
</dbReference>
<dbReference type="PANTHER" id="PTHR17598:SF13">
    <property type="entry name" value="DNA POLYMERASE DELTA SUBUNIT 3"/>
    <property type="match status" value="1"/>
</dbReference>
<feature type="compositionally biased region" description="Acidic residues" evidence="5">
    <location>
        <begin position="382"/>
        <end position="391"/>
    </location>
</feature>
<dbReference type="InterPro" id="IPR041913">
    <property type="entry name" value="POLD3_sf"/>
</dbReference>
<feature type="region of interest" description="Disordered" evidence="5">
    <location>
        <begin position="111"/>
        <end position="132"/>
    </location>
</feature>
<dbReference type="GO" id="GO:0003887">
    <property type="term" value="F:DNA-directed DNA polymerase activity"/>
    <property type="evidence" value="ECO:0007669"/>
    <property type="project" value="TreeGrafter"/>
</dbReference>
<dbReference type="InterPro" id="IPR019038">
    <property type="entry name" value="POLD3"/>
</dbReference>
<dbReference type="Proteomes" id="UP000322225">
    <property type="component" value="Chromosome 4"/>
</dbReference>
<reference evidence="6" key="2">
    <citation type="submission" date="2024-01" db="EMBL/GenBank/DDBJ databases">
        <title>Comparative genomics of Cryptococcus and Kwoniella reveals pathogenesis evolution and contrasting modes of karyotype evolution via chromosome fusion or intercentromeric recombination.</title>
        <authorList>
            <person name="Coelho M.A."/>
            <person name="David-Palma M."/>
            <person name="Shea T."/>
            <person name="Bowers K."/>
            <person name="McGinley-Smith S."/>
            <person name="Mohammad A.W."/>
            <person name="Gnirke A."/>
            <person name="Yurkov A.M."/>
            <person name="Nowrousian M."/>
            <person name="Sun S."/>
            <person name="Cuomo C.A."/>
            <person name="Heitman J."/>
        </authorList>
    </citation>
    <scope>NUCLEOTIDE SEQUENCE</scope>
    <source>
        <strain evidence="6">CBS 12478</strain>
    </source>
</reference>
<keyword evidence="4" id="KW-0539">Nucleus</keyword>
<dbReference type="GO" id="GO:0006271">
    <property type="term" value="P:DNA strand elongation involved in DNA replication"/>
    <property type="evidence" value="ECO:0007669"/>
    <property type="project" value="TreeGrafter"/>
</dbReference>